<proteinExistence type="inferred from homology"/>
<reference evidence="2 3" key="1">
    <citation type="submission" date="2018-10" db="EMBL/GenBank/DDBJ databases">
        <title>Sequencing the genomes of 1000 actinobacteria strains.</title>
        <authorList>
            <person name="Klenk H.-P."/>
        </authorList>
    </citation>
    <scope>NUCLEOTIDE SEQUENCE [LARGE SCALE GENOMIC DNA]</scope>
    <source>
        <strain evidence="2 3">DSM 44343</strain>
    </source>
</reference>
<dbReference type="InterPro" id="IPR004381">
    <property type="entry name" value="Glycerate_kinase"/>
</dbReference>
<dbReference type="Proteomes" id="UP000274762">
    <property type="component" value="Unassembled WGS sequence"/>
</dbReference>
<dbReference type="GO" id="GO:0008887">
    <property type="term" value="F:glycerate kinase activity"/>
    <property type="evidence" value="ECO:0007669"/>
    <property type="project" value="UniProtKB-UniRule"/>
</dbReference>
<dbReference type="SUPFAM" id="SSF110738">
    <property type="entry name" value="Glycerate kinase I"/>
    <property type="match status" value="1"/>
</dbReference>
<evidence type="ECO:0000313" key="3">
    <source>
        <dbReference type="Proteomes" id="UP000274762"/>
    </source>
</evidence>
<dbReference type="PIRSF" id="PIRSF006078">
    <property type="entry name" value="GlxK"/>
    <property type="match status" value="1"/>
</dbReference>
<evidence type="ECO:0000256" key="1">
    <source>
        <dbReference type="PIRNR" id="PIRNR006078"/>
    </source>
</evidence>
<evidence type="ECO:0000313" key="2">
    <source>
        <dbReference type="EMBL" id="RKR94992.1"/>
    </source>
</evidence>
<accession>A0A495K3J9</accession>
<comment type="caution">
    <text evidence="2">The sequence shown here is derived from an EMBL/GenBank/DDBJ whole genome shotgun (WGS) entry which is preliminary data.</text>
</comment>
<name>A0A495K3J9_WILMA</name>
<gene>
    <name evidence="2" type="ORF">DFJ75_1800</name>
</gene>
<dbReference type="PANTHER" id="PTHR21599">
    <property type="entry name" value="GLYCERATE KINASE"/>
    <property type="match status" value="1"/>
</dbReference>
<dbReference type="InterPro" id="IPR036129">
    <property type="entry name" value="Glycerate_kinase_sf"/>
</dbReference>
<organism evidence="2 3">
    <name type="scientific">Williamsia marianensis</name>
    <dbReference type="NCBI Taxonomy" id="85044"/>
    <lineage>
        <taxon>Bacteria</taxon>
        <taxon>Bacillati</taxon>
        <taxon>Actinomycetota</taxon>
        <taxon>Actinomycetes</taxon>
        <taxon>Mycobacteriales</taxon>
        <taxon>Nocardiaceae</taxon>
        <taxon>Williamsia</taxon>
    </lineage>
</organism>
<dbReference type="Gene3D" id="3.90.1510.10">
    <property type="entry name" value="Glycerate kinase, domain 2"/>
    <property type="match status" value="2"/>
</dbReference>
<keyword evidence="1 2" id="KW-0418">Kinase</keyword>
<comment type="similarity">
    <text evidence="1">Belongs to the glycerate kinase type-1 family.</text>
</comment>
<dbReference type="Pfam" id="PF02595">
    <property type="entry name" value="Gly_kinase"/>
    <property type="match status" value="2"/>
</dbReference>
<dbReference type="PANTHER" id="PTHR21599:SF0">
    <property type="entry name" value="GLYCERATE KINASE"/>
    <property type="match status" value="1"/>
</dbReference>
<dbReference type="GO" id="GO:0031388">
    <property type="term" value="P:organic acid phosphorylation"/>
    <property type="evidence" value="ECO:0007669"/>
    <property type="project" value="UniProtKB-UniRule"/>
</dbReference>
<sequence>MVQDSPLAGAAGVFAALPELPCRSYTPSMKALIAPDSFGDTLTAVAAAQAIAAGWKLGRPGDELISVPQSDGGPGFVDVLASRFGDRRSETVAGPLGASVRADWLLDRRGDRATAYVECAQACGLHQLGGGPTPRTALSADTFGVGQLVAAAVAAGATEIVVGLGGSASTDGGRGLIDALGGLDGAAHLLRSVTLVAASDVENPLLGPGGAANVFGPQKGADPQTVSLLEEGMAEWATSLNGLAGRDITEDAGAGAAGGLGAALIALGASRVSGATVIAEATGQQQLIDDVDLVITGEGRCDEQTLKGKVVAALTTAARRRGIPTVVLAGQVTLTPAQIAEAGIARADSIVDIAGSVQLAMDDADNQLRRLARHVAEEW</sequence>
<dbReference type="InterPro" id="IPR018193">
    <property type="entry name" value="Glyc_kinase_flavodox-like_fold"/>
</dbReference>
<protein>
    <submittedName>
        <fullName evidence="2">Glycerate kinase</fullName>
    </submittedName>
</protein>
<dbReference type="EMBL" id="RBKV01000001">
    <property type="protein sequence ID" value="RKR94992.1"/>
    <property type="molecule type" value="Genomic_DNA"/>
</dbReference>
<dbReference type="AlphaFoldDB" id="A0A495K3J9"/>
<keyword evidence="1" id="KW-0808">Transferase</keyword>